<proteinExistence type="predicted"/>
<name>A0AA38Z5U2_VITRO</name>
<gene>
    <name evidence="2" type="ORF">PVL29_018789</name>
</gene>
<comment type="caution">
    <text evidence="2">The sequence shown here is derived from an EMBL/GenBank/DDBJ whole genome shotgun (WGS) entry which is preliminary data.</text>
</comment>
<evidence type="ECO:0000313" key="2">
    <source>
        <dbReference type="EMBL" id="KAJ9682935.1"/>
    </source>
</evidence>
<evidence type="ECO:0000313" key="3">
    <source>
        <dbReference type="Proteomes" id="UP001168098"/>
    </source>
</evidence>
<feature type="compositionally biased region" description="Polar residues" evidence="1">
    <location>
        <begin position="151"/>
        <end position="168"/>
    </location>
</feature>
<organism evidence="2 3">
    <name type="scientific">Vitis rotundifolia</name>
    <name type="common">Muscadine grape</name>
    <dbReference type="NCBI Taxonomy" id="103349"/>
    <lineage>
        <taxon>Eukaryota</taxon>
        <taxon>Viridiplantae</taxon>
        <taxon>Streptophyta</taxon>
        <taxon>Embryophyta</taxon>
        <taxon>Tracheophyta</taxon>
        <taxon>Spermatophyta</taxon>
        <taxon>Magnoliopsida</taxon>
        <taxon>eudicotyledons</taxon>
        <taxon>Gunneridae</taxon>
        <taxon>Pentapetalae</taxon>
        <taxon>rosids</taxon>
        <taxon>Vitales</taxon>
        <taxon>Vitaceae</taxon>
        <taxon>Viteae</taxon>
        <taxon>Vitis</taxon>
    </lineage>
</organism>
<feature type="region of interest" description="Disordered" evidence="1">
    <location>
        <begin position="146"/>
        <end position="168"/>
    </location>
</feature>
<accession>A0AA38Z5U2</accession>
<dbReference type="PANTHER" id="PTHR36748">
    <property type="entry name" value="MENTAL RETARDATION GTPASE ACTIVATING PROTEIN"/>
    <property type="match status" value="1"/>
</dbReference>
<dbReference type="AlphaFoldDB" id="A0AA38Z5U2"/>
<dbReference type="PANTHER" id="PTHR36748:SF3">
    <property type="entry name" value="MENTAL RETARDATION GTPASE ACTIVATING PROTEIN"/>
    <property type="match status" value="1"/>
</dbReference>
<feature type="compositionally biased region" description="Low complexity" evidence="1">
    <location>
        <begin position="191"/>
        <end position="208"/>
    </location>
</feature>
<sequence length="301" mass="34278">MEQSRGDIEPEFNLREWARKARISRENTISRRFSASNIRREDTRSFRSSITISSTASSPGYTLKDEIDPATYSFTSALKALQARSGYGWECSSPDGFALNSKWNEAEKYICNPLSGEVPMECLSAKTLSGRSFRNFTNRITMSAPLIYPSQPRQPQTNYSAAAPTTQENFVQFPIQEKKMEGMTRDVGTQSTPPDLSSSSPSPTSTPSIIERSLQRCGAEGGESPNSNAKLKSEEEVEVKDTREKEETKRKEEEQIKKEKQMCRCRQGGCLSWRSLWMRKRHREKHKPRKKNIFLQHIKGC</sequence>
<feature type="compositionally biased region" description="Basic and acidic residues" evidence="1">
    <location>
        <begin position="231"/>
        <end position="255"/>
    </location>
</feature>
<dbReference type="EMBL" id="JARBHA010000014">
    <property type="protein sequence ID" value="KAJ9682935.1"/>
    <property type="molecule type" value="Genomic_DNA"/>
</dbReference>
<evidence type="ECO:0000256" key="1">
    <source>
        <dbReference type="SAM" id="MobiDB-lite"/>
    </source>
</evidence>
<protein>
    <submittedName>
        <fullName evidence="2">Uncharacterized protein</fullName>
    </submittedName>
</protein>
<keyword evidence="3" id="KW-1185">Reference proteome</keyword>
<reference evidence="2 3" key="1">
    <citation type="journal article" date="2023" name="BMC Biotechnol.">
        <title>Vitis rotundifolia cv Carlos genome sequencing.</title>
        <authorList>
            <person name="Huff M."/>
            <person name="Hulse-Kemp A."/>
            <person name="Scheffler B."/>
            <person name="Youngblood R."/>
            <person name="Simpson S."/>
            <person name="Babiker E."/>
            <person name="Staton M."/>
        </authorList>
    </citation>
    <scope>NUCLEOTIDE SEQUENCE [LARGE SCALE GENOMIC DNA]</scope>
    <source>
        <tissue evidence="2">Leaf</tissue>
    </source>
</reference>
<dbReference type="Proteomes" id="UP001168098">
    <property type="component" value="Unassembled WGS sequence"/>
</dbReference>
<feature type="region of interest" description="Disordered" evidence="1">
    <location>
        <begin position="183"/>
        <end position="255"/>
    </location>
</feature>